<gene>
    <name evidence="1" type="ORF">KU39_780</name>
</gene>
<dbReference type="AlphaFoldDB" id="A0A1L6T9S7"/>
<evidence type="ECO:0000313" key="1">
    <source>
        <dbReference type="EMBL" id="ALB21964.1"/>
    </source>
</evidence>
<organism evidence="1 2">
    <name type="scientific">Piscirickettsia salmonis</name>
    <dbReference type="NCBI Taxonomy" id="1238"/>
    <lineage>
        <taxon>Bacteria</taxon>
        <taxon>Pseudomonadati</taxon>
        <taxon>Pseudomonadota</taxon>
        <taxon>Gammaproteobacteria</taxon>
        <taxon>Thiotrichales</taxon>
        <taxon>Piscirickettsiaceae</taxon>
        <taxon>Piscirickettsia</taxon>
    </lineage>
</organism>
<sequence>MKFIQRSEVILNAYFVDRDGQGDTFEFALNDKLKVISGACQDFVTGKMHSVQVKDYWDTLFEFNYISIQSKVSSSATISRFTELLNQFGIRLALPEGAYDETLDFNLLGELPDIVRFYIRPNNEIIFLSPASRFKLVAC</sequence>
<protein>
    <submittedName>
        <fullName evidence="1">Peptide ABC transporter permease</fullName>
    </submittedName>
</protein>
<reference evidence="1 2" key="1">
    <citation type="journal article" date="2014" name="Genome Announc.">
        <title>Comparative Genome Analysis of Two Isolates of the Fish Pathogen Piscirickettsia salmonis from Different Hosts Reveals Major Differences in Virulence-Associated Secretion Systems.</title>
        <authorList>
            <person name="Bohle H."/>
            <person name="Henriquez P."/>
            <person name="Grothusen H."/>
            <person name="Navas E."/>
            <person name="Sandoval A."/>
            <person name="Bustamante F."/>
            <person name="Bustos P."/>
            <person name="Mancilla M."/>
        </authorList>
    </citation>
    <scope>NUCLEOTIDE SEQUENCE [LARGE SCALE GENOMIC DNA]</scope>
    <source>
        <strain evidence="2">B1-32597</strain>
    </source>
</reference>
<accession>A0A1L6T9S7</accession>
<proteinExistence type="predicted"/>
<dbReference type="OrthoDB" id="5615434at2"/>
<dbReference type="EMBL" id="CP012508">
    <property type="protein sequence ID" value="ALB21964.1"/>
    <property type="molecule type" value="Genomic_DNA"/>
</dbReference>
<dbReference type="RefSeq" id="WP_027243013.1">
    <property type="nucleotide sequence ID" value="NZ_CP012508.1"/>
</dbReference>
<dbReference type="Proteomes" id="UP000029558">
    <property type="component" value="Chromosome"/>
</dbReference>
<evidence type="ECO:0000313" key="2">
    <source>
        <dbReference type="Proteomes" id="UP000029558"/>
    </source>
</evidence>
<name>A0A1L6T9S7_PISSA</name>